<evidence type="ECO:0000313" key="2">
    <source>
        <dbReference type="EMBL" id="PNX62820.1"/>
    </source>
</evidence>
<proteinExistence type="predicted"/>
<dbReference type="InterPro" id="IPR043128">
    <property type="entry name" value="Rev_trsase/Diguanyl_cyclase"/>
</dbReference>
<dbReference type="EMBL" id="ASHM01088649">
    <property type="protein sequence ID" value="PNX62820.1"/>
    <property type="molecule type" value="Genomic_DNA"/>
</dbReference>
<name>A0A2K3K949_TRIPR</name>
<sequence>MDANKIKDVLAWPPTNLKKLRGFLGLTGYHKRSIKACARIAGPLTDLLKKDVFKWSSTTQETFDKLEHAITILCLPDFSKPFTLETDASSTGVGAVLGQNGHPIAYFSKKLSFPTS</sequence>
<feature type="domain" description="Reverse transcriptase/retrotransposon-derived protein RNase H-like" evidence="1">
    <location>
        <begin position="55"/>
        <end position="112"/>
    </location>
</feature>
<organism evidence="2 3">
    <name type="scientific">Trifolium pratense</name>
    <name type="common">Red clover</name>
    <dbReference type="NCBI Taxonomy" id="57577"/>
    <lineage>
        <taxon>Eukaryota</taxon>
        <taxon>Viridiplantae</taxon>
        <taxon>Streptophyta</taxon>
        <taxon>Embryophyta</taxon>
        <taxon>Tracheophyta</taxon>
        <taxon>Spermatophyta</taxon>
        <taxon>Magnoliopsida</taxon>
        <taxon>eudicotyledons</taxon>
        <taxon>Gunneridae</taxon>
        <taxon>Pentapetalae</taxon>
        <taxon>rosids</taxon>
        <taxon>fabids</taxon>
        <taxon>Fabales</taxon>
        <taxon>Fabaceae</taxon>
        <taxon>Papilionoideae</taxon>
        <taxon>50 kb inversion clade</taxon>
        <taxon>NPAAA clade</taxon>
        <taxon>Hologalegina</taxon>
        <taxon>IRL clade</taxon>
        <taxon>Trifolieae</taxon>
        <taxon>Trifolium</taxon>
    </lineage>
</organism>
<reference evidence="2 3" key="1">
    <citation type="journal article" date="2014" name="Am. J. Bot.">
        <title>Genome assembly and annotation for red clover (Trifolium pratense; Fabaceae).</title>
        <authorList>
            <person name="Istvanek J."/>
            <person name="Jaros M."/>
            <person name="Krenek A."/>
            <person name="Repkova J."/>
        </authorList>
    </citation>
    <scope>NUCLEOTIDE SEQUENCE [LARGE SCALE GENOMIC DNA]</scope>
    <source>
        <strain evidence="3">cv. Tatra</strain>
        <tissue evidence="2">Young leaves</tissue>
    </source>
</reference>
<dbReference type="InterPro" id="IPR041577">
    <property type="entry name" value="RT_RNaseH_2"/>
</dbReference>
<dbReference type="PANTHER" id="PTHR33064">
    <property type="entry name" value="POL PROTEIN"/>
    <property type="match status" value="1"/>
</dbReference>
<dbReference type="SUPFAM" id="SSF56672">
    <property type="entry name" value="DNA/RNA polymerases"/>
    <property type="match status" value="1"/>
</dbReference>
<evidence type="ECO:0000259" key="1">
    <source>
        <dbReference type="Pfam" id="PF17919"/>
    </source>
</evidence>
<dbReference type="InterPro" id="IPR051320">
    <property type="entry name" value="Viral_Replic_Matur_Polypro"/>
</dbReference>
<dbReference type="STRING" id="57577.A0A2K3K949"/>
<dbReference type="Pfam" id="PF17919">
    <property type="entry name" value="RT_RNaseH_2"/>
    <property type="match status" value="1"/>
</dbReference>
<dbReference type="InterPro" id="IPR043502">
    <property type="entry name" value="DNA/RNA_pol_sf"/>
</dbReference>
<evidence type="ECO:0000313" key="3">
    <source>
        <dbReference type="Proteomes" id="UP000236291"/>
    </source>
</evidence>
<dbReference type="FunFam" id="3.30.70.270:FF:000020">
    <property type="entry name" value="Transposon Tf2-6 polyprotein-like Protein"/>
    <property type="match status" value="1"/>
</dbReference>
<gene>
    <name evidence="2" type="ORF">L195_g053183</name>
</gene>
<comment type="caution">
    <text evidence="2">The sequence shown here is derived from an EMBL/GenBank/DDBJ whole genome shotgun (WGS) entry which is preliminary data.</text>
</comment>
<dbReference type="Proteomes" id="UP000236291">
    <property type="component" value="Unassembled WGS sequence"/>
</dbReference>
<dbReference type="PANTHER" id="PTHR33064:SF37">
    <property type="entry name" value="RIBONUCLEASE H"/>
    <property type="match status" value="1"/>
</dbReference>
<protein>
    <recommendedName>
        <fullName evidence="1">Reverse transcriptase/retrotransposon-derived protein RNase H-like domain-containing protein</fullName>
    </recommendedName>
</protein>
<reference evidence="2 3" key="2">
    <citation type="journal article" date="2017" name="Front. Plant Sci.">
        <title>Gene Classification and Mining of Molecular Markers Useful in Red Clover (Trifolium pratense) Breeding.</title>
        <authorList>
            <person name="Istvanek J."/>
            <person name="Dluhosova J."/>
            <person name="Dluhos P."/>
            <person name="Patkova L."/>
            <person name="Nedelnik J."/>
            <person name="Repkova J."/>
        </authorList>
    </citation>
    <scope>NUCLEOTIDE SEQUENCE [LARGE SCALE GENOMIC DNA]</scope>
    <source>
        <strain evidence="3">cv. Tatra</strain>
        <tissue evidence="2">Young leaves</tissue>
    </source>
</reference>
<dbReference type="Gene3D" id="3.30.70.270">
    <property type="match status" value="1"/>
</dbReference>
<dbReference type="AlphaFoldDB" id="A0A2K3K949"/>
<accession>A0A2K3K949</accession>